<evidence type="ECO:0000313" key="2">
    <source>
        <dbReference type="Proteomes" id="UP001280897"/>
    </source>
</evidence>
<dbReference type="AlphaFoldDB" id="A0AAN6BHH7"/>
<dbReference type="Proteomes" id="UP001280897">
    <property type="component" value="Unassembled WGS sequence"/>
</dbReference>
<accession>A0AAN6BHH7</accession>
<evidence type="ECO:0000313" key="1">
    <source>
        <dbReference type="EMBL" id="MDV2621498.1"/>
    </source>
</evidence>
<gene>
    <name evidence="1" type="ORF">R0G89_07085</name>
</gene>
<sequence length="113" mass="12800">MATNSDSLYNVLYRIDNKPEMARINPLGYRNVLNMTFPDSTPVANPEVYFPDNSLLVDRFADDFVAKNGALLGRFLAKTEALDHGLDSVWVTTSHIVDQHEYMIELTFESSPM</sequence>
<dbReference type="GeneID" id="57366287"/>
<dbReference type="EMBL" id="JAWJAV010000004">
    <property type="protein sequence ID" value="MDV2621498.1"/>
    <property type="molecule type" value="Genomic_DNA"/>
</dbReference>
<protein>
    <submittedName>
        <fullName evidence="1">Uncharacterized protein</fullName>
    </submittedName>
</protein>
<reference evidence="1" key="1">
    <citation type="journal article" date="2023" name="PeerJ">
        <title>Selection and evaluation of lactic acid bacteria from chicken feces in Thailand as potential probiotics.</title>
        <authorList>
            <person name="Khurajog B."/>
            <person name="Disastra Y."/>
            <person name="Lawwyne L.D."/>
            <person name="Sirichokchatchawan W."/>
            <person name="Niyomtham W."/>
            <person name="Yindee J."/>
            <person name="Hampson D.J."/>
            <person name="Prapasarakul N."/>
        </authorList>
    </citation>
    <scope>NUCLEOTIDE SEQUENCE</scope>
    <source>
        <strain evidence="1">BF9</strain>
    </source>
</reference>
<dbReference type="KEGG" id="paci:A4V11_03640"/>
<proteinExistence type="predicted"/>
<reference evidence="1" key="2">
    <citation type="submission" date="2023-10" db="EMBL/GenBank/DDBJ databases">
        <authorList>
            <person name="Khurajog B."/>
        </authorList>
    </citation>
    <scope>NUCLEOTIDE SEQUENCE</scope>
    <source>
        <strain evidence="1">BF9</strain>
    </source>
</reference>
<dbReference type="RefSeq" id="WP_002832164.1">
    <property type="nucleotide sequence ID" value="NZ_BJMF01000003.1"/>
</dbReference>
<organism evidence="1 2">
    <name type="scientific">Pediococcus acidilactici</name>
    <dbReference type="NCBI Taxonomy" id="1254"/>
    <lineage>
        <taxon>Bacteria</taxon>
        <taxon>Bacillati</taxon>
        <taxon>Bacillota</taxon>
        <taxon>Bacilli</taxon>
        <taxon>Lactobacillales</taxon>
        <taxon>Lactobacillaceae</taxon>
        <taxon>Pediococcus</taxon>
        <taxon>Pediococcus acidilactici group</taxon>
    </lineage>
</organism>
<name>A0AAN6BHH7_PEDAC</name>
<comment type="caution">
    <text evidence="1">The sequence shown here is derived from an EMBL/GenBank/DDBJ whole genome shotgun (WGS) entry which is preliminary data.</text>
</comment>